<evidence type="ECO:0000313" key="11">
    <source>
        <dbReference type="Proteomes" id="UP001454036"/>
    </source>
</evidence>
<feature type="domain" description="Myb-like" evidence="8">
    <location>
        <begin position="106"/>
        <end position="156"/>
    </location>
</feature>
<feature type="domain" description="Myb-like" evidence="8">
    <location>
        <begin position="59"/>
        <end position="105"/>
    </location>
</feature>
<reference evidence="10 11" key="1">
    <citation type="submission" date="2024-01" db="EMBL/GenBank/DDBJ databases">
        <title>The complete chloroplast genome sequence of Lithospermum erythrorhizon: insights into the phylogenetic relationship among Boraginaceae species and the maternal lineages of purple gromwells.</title>
        <authorList>
            <person name="Okada T."/>
            <person name="Watanabe K."/>
        </authorList>
    </citation>
    <scope>NUCLEOTIDE SEQUENCE [LARGE SCALE GENOMIC DNA]</scope>
</reference>
<dbReference type="InterPro" id="IPR050560">
    <property type="entry name" value="MYB_TF"/>
</dbReference>
<dbReference type="Proteomes" id="UP001454036">
    <property type="component" value="Unassembled WGS sequence"/>
</dbReference>
<keyword evidence="11" id="KW-1185">Reference proteome</keyword>
<feature type="domain" description="HTH myb-type" evidence="9">
    <location>
        <begin position="54"/>
        <end position="109"/>
    </location>
</feature>
<evidence type="ECO:0000256" key="1">
    <source>
        <dbReference type="ARBA" id="ARBA00004123"/>
    </source>
</evidence>
<evidence type="ECO:0000256" key="4">
    <source>
        <dbReference type="ARBA" id="ARBA00023125"/>
    </source>
</evidence>
<name>A0AAV3NT78_LITER</name>
<gene>
    <name evidence="10" type="ORF">LIER_35429</name>
</gene>
<evidence type="ECO:0000256" key="7">
    <source>
        <dbReference type="SAM" id="MobiDB-lite"/>
    </source>
</evidence>
<feature type="compositionally biased region" description="Polar residues" evidence="7">
    <location>
        <begin position="258"/>
        <end position="272"/>
    </location>
</feature>
<proteinExistence type="predicted"/>
<comment type="subcellular location">
    <subcellularLocation>
        <location evidence="1">Nucleus</location>
    </subcellularLocation>
</comment>
<dbReference type="Pfam" id="PF13921">
    <property type="entry name" value="Myb_DNA-bind_6"/>
    <property type="match status" value="1"/>
</dbReference>
<dbReference type="GO" id="GO:0005634">
    <property type="term" value="C:nucleus"/>
    <property type="evidence" value="ECO:0007669"/>
    <property type="project" value="UniProtKB-SubCell"/>
</dbReference>
<keyword evidence="3" id="KW-0805">Transcription regulation</keyword>
<evidence type="ECO:0000256" key="5">
    <source>
        <dbReference type="ARBA" id="ARBA00023163"/>
    </source>
</evidence>
<dbReference type="InterPro" id="IPR009057">
    <property type="entry name" value="Homeodomain-like_sf"/>
</dbReference>
<dbReference type="Gene3D" id="1.10.10.60">
    <property type="entry name" value="Homeodomain-like"/>
    <property type="match status" value="2"/>
</dbReference>
<keyword evidence="6" id="KW-0539">Nucleus</keyword>
<keyword evidence="5" id="KW-0804">Transcription</keyword>
<sequence length="299" mass="34012">MNMQHYFRGGGIEMGLFQNLNGMKEVKKQEEMSWILGQNDEGIYEEDEGEDGRKNVCSRGHWRAHEDAKLKELVAQYGPQNWNFIAEKLQGRSGKSCRLRWFNQLDPKINKMPFNEEEEGRLLAAHAKYGNKWAIIAKLFRGRTDNAVKNHWHVIMARKHRMENGPVSKRRKIAFSTDHTTTGNCCSVQKKNNIMSCTVQDLPSGMANIIYGSAFKQQLPPFLISLISKGMGEFDDKLNFIDEAMGKTVVWEHDDPVQSDSRSEVTASESVANSNIEKNNEKNSNTVGFIDFLGVGDTY</sequence>
<dbReference type="EMBL" id="BAABME010015527">
    <property type="protein sequence ID" value="GAA0141651.1"/>
    <property type="molecule type" value="Genomic_DNA"/>
</dbReference>
<dbReference type="PROSITE" id="PS51294">
    <property type="entry name" value="HTH_MYB"/>
    <property type="match status" value="2"/>
</dbReference>
<dbReference type="AlphaFoldDB" id="A0AAV3NT78"/>
<evidence type="ECO:0000259" key="8">
    <source>
        <dbReference type="PROSITE" id="PS50090"/>
    </source>
</evidence>
<feature type="domain" description="HTH myb-type" evidence="9">
    <location>
        <begin position="110"/>
        <end position="160"/>
    </location>
</feature>
<dbReference type="PANTHER" id="PTHR45614">
    <property type="entry name" value="MYB PROTEIN-RELATED"/>
    <property type="match status" value="1"/>
</dbReference>
<keyword evidence="4" id="KW-0238">DNA-binding</keyword>
<accession>A0AAV3NT78</accession>
<dbReference type="CDD" id="cd00167">
    <property type="entry name" value="SANT"/>
    <property type="match status" value="2"/>
</dbReference>
<dbReference type="PANTHER" id="PTHR45614:SF150">
    <property type="entry name" value="MYB-LIKE DNA-BINDING DOMAIN CONTAINING PROTEIN, EXPRESSED"/>
    <property type="match status" value="1"/>
</dbReference>
<evidence type="ECO:0000256" key="2">
    <source>
        <dbReference type="ARBA" id="ARBA00022737"/>
    </source>
</evidence>
<evidence type="ECO:0000256" key="6">
    <source>
        <dbReference type="ARBA" id="ARBA00023242"/>
    </source>
</evidence>
<dbReference type="InterPro" id="IPR001005">
    <property type="entry name" value="SANT/Myb"/>
</dbReference>
<protein>
    <submittedName>
        <fullName evidence="10">Uncharacterized protein</fullName>
    </submittedName>
</protein>
<dbReference type="FunFam" id="1.10.10.60:FF:000060">
    <property type="entry name" value="MYB transcription factor"/>
    <property type="match status" value="1"/>
</dbReference>
<feature type="region of interest" description="Disordered" evidence="7">
    <location>
        <begin position="256"/>
        <end position="279"/>
    </location>
</feature>
<dbReference type="GO" id="GO:0000978">
    <property type="term" value="F:RNA polymerase II cis-regulatory region sequence-specific DNA binding"/>
    <property type="evidence" value="ECO:0007669"/>
    <property type="project" value="TreeGrafter"/>
</dbReference>
<evidence type="ECO:0000259" key="9">
    <source>
        <dbReference type="PROSITE" id="PS51294"/>
    </source>
</evidence>
<organism evidence="10 11">
    <name type="scientific">Lithospermum erythrorhizon</name>
    <name type="common">Purple gromwell</name>
    <name type="synonym">Lithospermum officinale var. erythrorhizon</name>
    <dbReference type="NCBI Taxonomy" id="34254"/>
    <lineage>
        <taxon>Eukaryota</taxon>
        <taxon>Viridiplantae</taxon>
        <taxon>Streptophyta</taxon>
        <taxon>Embryophyta</taxon>
        <taxon>Tracheophyta</taxon>
        <taxon>Spermatophyta</taxon>
        <taxon>Magnoliopsida</taxon>
        <taxon>eudicotyledons</taxon>
        <taxon>Gunneridae</taxon>
        <taxon>Pentapetalae</taxon>
        <taxon>asterids</taxon>
        <taxon>lamiids</taxon>
        <taxon>Boraginales</taxon>
        <taxon>Boraginaceae</taxon>
        <taxon>Boraginoideae</taxon>
        <taxon>Lithospermeae</taxon>
        <taxon>Lithospermum</taxon>
    </lineage>
</organism>
<evidence type="ECO:0000256" key="3">
    <source>
        <dbReference type="ARBA" id="ARBA00023015"/>
    </source>
</evidence>
<keyword evidence="2" id="KW-0677">Repeat</keyword>
<dbReference type="SUPFAM" id="SSF46689">
    <property type="entry name" value="Homeodomain-like"/>
    <property type="match status" value="1"/>
</dbReference>
<comment type="caution">
    <text evidence="10">The sequence shown here is derived from an EMBL/GenBank/DDBJ whole genome shotgun (WGS) entry which is preliminary data.</text>
</comment>
<dbReference type="SMART" id="SM00717">
    <property type="entry name" value="SANT"/>
    <property type="match status" value="2"/>
</dbReference>
<dbReference type="GO" id="GO:0000981">
    <property type="term" value="F:DNA-binding transcription factor activity, RNA polymerase II-specific"/>
    <property type="evidence" value="ECO:0007669"/>
    <property type="project" value="TreeGrafter"/>
</dbReference>
<evidence type="ECO:0000313" key="10">
    <source>
        <dbReference type="EMBL" id="GAA0141651.1"/>
    </source>
</evidence>
<dbReference type="InterPro" id="IPR017930">
    <property type="entry name" value="Myb_dom"/>
</dbReference>
<dbReference type="PROSITE" id="PS50090">
    <property type="entry name" value="MYB_LIKE"/>
    <property type="match status" value="2"/>
</dbReference>